<dbReference type="SMART" id="SM00387">
    <property type="entry name" value="HATPase_c"/>
    <property type="match status" value="1"/>
</dbReference>
<dbReference type="Pfam" id="PF00512">
    <property type="entry name" value="HisKA"/>
    <property type="match status" value="1"/>
</dbReference>
<keyword evidence="4" id="KW-0597">Phosphoprotein</keyword>
<keyword evidence="15" id="KW-1185">Reference proteome</keyword>
<evidence type="ECO:0000256" key="5">
    <source>
        <dbReference type="ARBA" id="ARBA00022679"/>
    </source>
</evidence>
<evidence type="ECO:0000256" key="8">
    <source>
        <dbReference type="ARBA" id="ARBA00022989"/>
    </source>
</evidence>
<evidence type="ECO:0000313" key="15">
    <source>
        <dbReference type="Proteomes" id="UP001596096"/>
    </source>
</evidence>
<keyword evidence="10 11" id="KW-0472">Membrane</keyword>
<dbReference type="Pfam" id="PF02518">
    <property type="entry name" value="HATPase_c"/>
    <property type="match status" value="1"/>
</dbReference>
<evidence type="ECO:0000259" key="13">
    <source>
        <dbReference type="PROSITE" id="PS50885"/>
    </source>
</evidence>
<feature type="domain" description="Histidine kinase" evidence="12">
    <location>
        <begin position="234"/>
        <end position="438"/>
    </location>
</feature>
<dbReference type="Proteomes" id="UP001596096">
    <property type="component" value="Unassembled WGS sequence"/>
</dbReference>
<dbReference type="InterPro" id="IPR005467">
    <property type="entry name" value="His_kinase_dom"/>
</dbReference>
<evidence type="ECO:0000256" key="6">
    <source>
        <dbReference type="ARBA" id="ARBA00022692"/>
    </source>
</evidence>
<evidence type="ECO:0000256" key="1">
    <source>
        <dbReference type="ARBA" id="ARBA00000085"/>
    </source>
</evidence>
<dbReference type="PANTHER" id="PTHR45436">
    <property type="entry name" value="SENSOR HISTIDINE KINASE YKOH"/>
    <property type="match status" value="1"/>
</dbReference>
<protein>
    <recommendedName>
        <fullName evidence="3">histidine kinase</fullName>
        <ecNumber evidence="3">2.7.13.3</ecNumber>
    </recommendedName>
</protein>
<reference evidence="15" key="1">
    <citation type="journal article" date="2019" name="Int. J. Syst. Evol. Microbiol.">
        <title>The Global Catalogue of Microorganisms (GCM) 10K type strain sequencing project: providing services to taxonomists for standard genome sequencing and annotation.</title>
        <authorList>
            <consortium name="The Broad Institute Genomics Platform"/>
            <consortium name="The Broad Institute Genome Sequencing Center for Infectious Disease"/>
            <person name="Wu L."/>
            <person name="Ma J."/>
        </authorList>
    </citation>
    <scope>NUCLEOTIDE SEQUENCE [LARGE SCALE GENOMIC DNA]</scope>
    <source>
        <strain evidence="15">CGMCC 4.7106</strain>
    </source>
</reference>
<dbReference type="Gene3D" id="3.30.565.10">
    <property type="entry name" value="Histidine kinase-like ATPase, C-terminal domain"/>
    <property type="match status" value="1"/>
</dbReference>
<feature type="transmembrane region" description="Helical" evidence="11">
    <location>
        <begin position="151"/>
        <end position="172"/>
    </location>
</feature>
<feature type="domain" description="HAMP" evidence="13">
    <location>
        <begin position="173"/>
        <end position="226"/>
    </location>
</feature>
<dbReference type="InterPro" id="IPR036890">
    <property type="entry name" value="HATPase_C_sf"/>
</dbReference>
<evidence type="ECO:0000313" key="14">
    <source>
        <dbReference type="EMBL" id="MFC5814416.1"/>
    </source>
</evidence>
<dbReference type="InterPro" id="IPR004358">
    <property type="entry name" value="Sig_transdc_His_kin-like_C"/>
</dbReference>
<feature type="transmembrane region" description="Helical" evidence="11">
    <location>
        <begin position="7"/>
        <end position="28"/>
    </location>
</feature>
<dbReference type="GO" id="GO:0016301">
    <property type="term" value="F:kinase activity"/>
    <property type="evidence" value="ECO:0007669"/>
    <property type="project" value="UniProtKB-KW"/>
</dbReference>
<keyword evidence="5" id="KW-0808">Transferase</keyword>
<dbReference type="PROSITE" id="PS50109">
    <property type="entry name" value="HIS_KIN"/>
    <property type="match status" value="1"/>
</dbReference>
<comment type="catalytic activity">
    <reaction evidence="1">
        <text>ATP + protein L-histidine = ADP + protein N-phospho-L-histidine.</text>
        <dbReference type="EC" id="2.7.13.3"/>
    </reaction>
</comment>
<name>A0ABW1BNN9_9ACTN</name>
<evidence type="ECO:0000256" key="3">
    <source>
        <dbReference type="ARBA" id="ARBA00012438"/>
    </source>
</evidence>
<evidence type="ECO:0000256" key="11">
    <source>
        <dbReference type="SAM" id="Phobius"/>
    </source>
</evidence>
<dbReference type="InterPro" id="IPR003594">
    <property type="entry name" value="HATPase_dom"/>
</dbReference>
<dbReference type="SMART" id="SM00388">
    <property type="entry name" value="HisKA"/>
    <property type="match status" value="1"/>
</dbReference>
<evidence type="ECO:0000256" key="4">
    <source>
        <dbReference type="ARBA" id="ARBA00022553"/>
    </source>
</evidence>
<evidence type="ECO:0000256" key="2">
    <source>
        <dbReference type="ARBA" id="ARBA00004236"/>
    </source>
</evidence>
<dbReference type="EC" id="2.7.13.3" evidence="3"/>
<dbReference type="EMBL" id="JBHSNW010000002">
    <property type="protein sequence ID" value="MFC5814416.1"/>
    <property type="molecule type" value="Genomic_DNA"/>
</dbReference>
<dbReference type="Gene3D" id="1.10.287.130">
    <property type="match status" value="1"/>
</dbReference>
<sequence length="439" mass="48082">MRGRLTLIATAYMAVLCAAAGGFLQYALYQTAADHQRDALERRAMRVVELIQHGEAPKRLASDPQIDIQVVDETGRVFLSNSDIAGKPRMSTLVPPERAVSSTEEQCDLPLYPGQCNWVVAYRFAGPTGGDWVVYTTEKAVPWYVAPRVPLALTAIFFAPVVLAAIGAWRVVTKTLKPVDRIRARLATITATDVGMRVPVPGHDDEIQSLAVTANQTLERLESAAERQRRFVSDASHDLRSPITAMRTRVEEALLYPGESDWPRTGRELLDSLDRLQAIVTDLLMLAKLDAGAPGEREPLDLSEVARAEAARQRTKRVVTTLQPNVLVTGDRLGLSRLITNLVDNAERHAESTIIITVRKDGEATLEVLDDGAGIALEDREVVFERFARLDASRSRDAGGTGLGLSIARGIAREHGGTLTIEDSDRGARFVLRLPLRGD</sequence>
<evidence type="ECO:0000256" key="10">
    <source>
        <dbReference type="ARBA" id="ARBA00023136"/>
    </source>
</evidence>
<proteinExistence type="predicted"/>
<keyword evidence="9" id="KW-0902">Two-component regulatory system</keyword>
<comment type="subcellular location">
    <subcellularLocation>
        <location evidence="2">Cell membrane</location>
    </subcellularLocation>
</comment>
<dbReference type="InterPro" id="IPR036097">
    <property type="entry name" value="HisK_dim/P_sf"/>
</dbReference>
<dbReference type="InterPro" id="IPR003661">
    <property type="entry name" value="HisK_dim/P_dom"/>
</dbReference>
<dbReference type="InterPro" id="IPR003660">
    <property type="entry name" value="HAMP_dom"/>
</dbReference>
<keyword evidence="7 14" id="KW-0418">Kinase</keyword>
<dbReference type="PANTHER" id="PTHR45436:SF5">
    <property type="entry name" value="SENSOR HISTIDINE KINASE TRCS"/>
    <property type="match status" value="1"/>
</dbReference>
<organism evidence="14 15">
    <name type="scientific">Nonomuraea harbinensis</name>
    <dbReference type="NCBI Taxonomy" id="1286938"/>
    <lineage>
        <taxon>Bacteria</taxon>
        <taxon>Bacillati</taxon>
        <taxon>Actinomycetota</taxon>
        <taxon>Actinomycetes</taxon>
        <taxon>Streptosporangiales</taxon>
        <taxon>Streptosporangiaceae</taxon>
        <taxon>Nonomuraea</taxon>
    </lineage>
</organism>
<keyword evidence="6 11" id="KW-0812">Transmembrane</keyword>
<dbReference type="InterPro" id="IPR050428">
    <property type="entry name" value="TCS_sensor_his_kinase"/>
</dbReference>
<dbReference type="RefSeq" id="WP_246639150.1">
    <property type="nucleotide sequence ID" value="NZ_JAHKRN010000002.1"/>
</dbReference>
<dbReference type="PROSITE" id="PS50885">
    <property type="entry name" value="HAMP"/>
    <property type="match status" value="1"/>
</dbReference>
<dbReference type="CDD" id="cd00075">
    <property type="entry name" value="HATPase"/>
    <property type="match status" value="1"/>
</dbReference>
<accession>A0ABW1BNN9</accession>
<dbReference type="PRINTS" id="PR00344">
    <property type="entry name" value="BCTRLSENSOR"/>
</dbReference>
<gene>
    <name evidence="14" type="ORF">ACFPUY_04940</name>
</gene>
<evidence type="ECO:0000256" key="9">
    <source>
        <dbReference type="ARBA" id="ARBA00023012"/>
    </source>
</evidence>
<dbReference type="SUPFAM" id="SSF47384">
    <property type="entry name" value="Homodimeric domain of signal transducing histidine kinase"/>
    <property type="match status" value="1"/>
</dbReference>
<dbReference type="SUPFAM" id="SSF55874">
    <property type="entry name" value="ATPase domain of HSP90 chaperone/DNA topoisomerase II/histidine kinase"/>
    <property type="match status" value="1"/>
</dbReference>
<keyword evidence="8 11" id="KW-1133">Transmembrane helix</keyword>
<comment type="caution">
    <text evidence="14">The sequence shown here is derived from an EMBL/GenBank/DDBJ whole genome shotgun (WGS) entry which is preliminary data.</text>
</comment>
<evidence type="ECO:0000259" key="12">
    <source>
        <dbReference type="PROSITE" id="PS50109"/>
    </source>
</evidence>
<dbReference type="CDD" id="cd00082">
    <property type="entry name" value="HisKA"/>
    <property type="match status" value="1"/>
</dbReference>
<evidence type="ECO:0000256" key="7">
    <source>
        <dbReference type="ARBA" id="ARBA00022777"/>
    </source>
</evidence>
<dbReference type="SMART" id="SM00304">
    <property type="entry name" value="HAMP"/>
    <property type="match status" value="1"/>
</dbReference>